<dbReference type="RefSeq" id="WP_141849820.1">
    <property type="nucleotide sequence ID" value="NZ_BAAAPR010000012.1"/>
</dbReference>
<dbReference type="NCBIfam" id="TIGR03462">
    <property type="entry name" value="CarR_dom_SF"/>
    <property type="match status" value="1"/>
</dbReference>
<name>A0A542E5K8_9MICO</name>
<accession>A0A542E5K8</accession>
<proteinExistence type="predicted"/>
<keyword evidence="6 8" id="KW-0472">Membrane</keyword>
<evidence type="ECO:0000259" key="9">
    <source>
        <dbReference type="Pfam" id="PF18916"/>
    </source>
</evidence>
<dbReference type="GO" id="GO:0016020">
    <property type="term" value="C:membrane"/>
    <property type="evidence" value="ECO:0007669"/>
    <property type="project" value="UniProtKB-SubCell"/>
</dbReference>
<keyword evidence="5 8" id="KW-1133">Transmembrane helix</keyword>
<keyword evidence="4" id="KW-0125">Carotenoid biosynthesis</keyword>
<evidence type="ECO:0000256" key="7">
    <source>
        <dbReference type="ARBA" id="ARBA00023235"/>
    </source>
</evidence>
<feature type="transmembrane region" description="Helical" evidence="8">
    <location>
        <begin position="85"/>
        <end position="102"/>
    </location>
</feature>
<dbReference type="GO" id="GO:0045436">
    <property type="term" value="F:lycopene beta cyclase activity"/>
    <property type="evidence" value="ECO:0007669"/>
    <property type="project" value="UniProtKB-ARBA"/>
</dbReference>
<evidence type="ECO:0000256" key="5">
    <source>
        <dbReference type="ARBA" id="ARBA00022989"/>
    </source>
</evidence>
<keyword evidence="3 8" id="KW-0812">Transmembrane</keyword>
<feature type="transmembrane region" description="Helical" evidence="8">
    <location>
        <begin position="6"/>
        <end position="26"/>
    </location>
</feature>
<feature type="domain" description="Lycopene cyclase" evidence="9">
    <location>
        <begin position="2"/>
        <end position="101"/>
    </location>
</feature>
<sequence length="113" mass="12650">MTYTTASLLGVVVALVVDLAVLRTRLVTTRRWWLSYVIVVVFQLLTNGWLTGRRIVTYDPAATIGDGQVVLLGHGRIAYAPVEDLGFGFALVLLTCVLWTWWGRRERDGDRDG</sequence>
<evidence type="ECO:0000256" key="2">
    <source>
        <dbReference type="ARBA" id="ARBA00004829"/>
    </source>
</evidence>
<gene>
    <name evidence="10" type="ORF">FB458_3751</name>
</gene>
<evidence type="ECO:0000256" key="1">
    <source>
        <dbReference type="ARBA" id="ARBA00004141"/>
    </source>
</evidence>
<evidence type="ECO:0000313" key="11">
    <source>
        <dbReference type="Proteomes" id="UP000317893"/>
    </source>
</evidence>
<evidence type="ECO:0000256" key="6">
    <source>
        <dbReference type="ARBA" id="ARBA00023136"/>
    </source>
</evidence>
<comment type="pathway">
    <text evidence="2">Carotenoid biosynthesis.</text>
</comment>
<reference evidence="10 11" key="1">
    <citation type="submission" date="2019-06" db="EMBL/GenBank/DDBJ databases">
        <title>Sequencing the genomes of 1000 actinobacteria strains.</title>
        <authorList>
            <person name="Klenk H.-P."/>
        </authorList>
    </citation>
    <scope>NUCLEOTIDE SEQUENCE [LARGE SCALE GENOMIC DNA]</scope>
    <source>
        <strain evidence="10 11">DSM 18607</strain>
    </source>
</reference>
<evidence type="ECO:0000256" key="3">
    <source>
        <dbReference type="ARBA" id="ARBA00022692"/>
    </source>
</evidence>
<comment type="caution">
    <text evidence="10">The sequence shown here is derived from an EMBL/GenBank/DDBJ whole genome shotgun (WGS) entry which is preliminary data.</text>
</comment>
<feature type="transmembrane region" description="Helical" evidence="8">
    <location>
        <begin position="33"/>
        <end position="50"/>
    </location>
</feature>
<dbReference type="OrthoDB" id="3402548at2"/>
<dbReference type="InterPro" id="IPR017825">
    <property type="entry name" value="Lycopene_cyclase_dom"/>
</dbReference>
<dbReference type="AlphaFoldDB" id="A0A542E5K8"/>
<evidence type="ECO:0000256" key="4">
    <source>
        <dbReference type="ARBA" id="ARBA00022746"/>
    </source>
</evidence>
<protein>
    <submittedName>
        <fullName evidence="10">Lycopene cyclase domain-containing protein</fullName>
    </submittedName>
</protein>
<dbReference type="GO" id="GO:0016117">
    <property type="term" value="P:carotenoid biosynthetic process"/>
    <property type="evidence" value="ECO:0007669"/>
    <property type="project" value="UniProtKB-KW"/>
</dbReference>
<keyword evidence="7" id="KW-0413">Isomerase</keyword>
<dbReference type="Pfam" id="PF18916">
    <property type="entry name" value="Lycopene_cyc"/>
    <property type="match status" value="1"/>
</dbReference>
<evidence type="ECO:0000256" key="8">
    <source>
        <dbReference type="SAM" id="Phobius"/>
    </source>
</evidence>
<dbReference type="GO" id="GO:0016872">
    <property type="term" value="F:intramolecular lyase activity"/>
    <property type="evidence" value="ECO:0007669"/>
    <property type="project" value="InterPro"/>
</dbReference>
<comment type="subcellular location">
    <subcellularLocation>
        <location evidence="1">Membrane</location>
        <topology evidence="1">Multi-pass membrane protein</topology>
    </subcellularLocation>
</comment>
<dbReference type="Proteomes" id="UP000317893">
    <property type="component" value="Unassembled WGS sequence"/>
</dbReference>
<organism evidence="10 11">
    <name type="scientific">Lapillicoccus jejuensis</name>
    <dbReference type="NCBI Taxonomy" id="402171"/>
    <lineage>
        <taxon>Bacteria</taxon>
        <taxon>Bacillati</taxon>
        <taxon>Actinomycetota</taxon>
        <taxon>Actinomycetes</taxon>
        <taxon>Micrococcales</taxon>
        <taxon>Intrasporangiaceae</taxon>
        <taxon>Lapillicoccus</taxon>
    </lineage>
</organism>
<dbReference type="EMBL" id="VFMN01000001">
    <property type="protein sequence ID" value="TQJ10622.1"/>
    <property type="molecule type" value="Genomic_DNA"/>
</dbReference>
<keyword evidence="11" id="KW-1185">Reference proteome</keyword>
<evidence type="ECO:0000313" key="10">
    <source>
        <dbReference type="EMBL" id="TQJ10622.1"/>
    </source>
</evidence>